<evidence type="ECO:0000313" key="3">
    <source>
        <dbReference type="EMBL" id="KAK7468006.1"/>
    </source>
</evidence>
<evidence type="ECO:0000256" key="1">
    <source>
        <dbReference type="SAM" id="MobiDB-lite"/>
    </source>
</evidence>
<feature type="region of interest" description="Disordered" evidence="1">
    <location>
        <begin position="692"/>
        <end position="722"/>
    </location>
</feature>
<sequence>MVVCVKLMMQSQCHQPGLLSQCRPVFPLSLRAGVAGRRAATVHLYVSPTGSDSNGGRQVSHPVKTLQHALNMLESDGFRGNNVFVELMAGYHYMTSTLRFHVPHNGTVGGQPIPSSLFHHVTDTHVLQRLPLEARGKVLELDLTGAGIQDLGTLTTYGFYHLWKAPLEIFINGRPLKLAQWPNDGFINIKCLPDGEHGRRFTYDSGNRDSCWAQETAPWAYGWWHRSWADSSLPVSSVDPHTHTITLAKDSQYGLRVGHYTPTGPQVGNALQGGYFRVINMLCEIDQPGEYYIDRTTKKLYVWPNTPHQTLTSSDVVYGSMLPQCLKIEKRFTDLHFEDFTIEGCRQFGVDANSVSGLTFSNMEFKNTGSFGIHCTGDCRRVSVLASEFHDVGGGMYIAGGDRTTLTSSEIVVRDNHLWEFSRCGAFPGDAIHVAGVGARVEHNHVHHGQYSGIRWNGNDHVIEYNHVHHMCWNASDCGALHTGRQWTWRGNVVRYNYIHHTLRYMPGADVRGIMLDDEYSSALIEHNVFFDNEVHVNIGGGRDNVIRYNVMYNATKYSIQVDARGMGSDPAHNHIASLTQTLEASPYKTPLWQSRYPELANILSKHPEAPEGNQIYENVFYNTVDKERIHYSSGTRTVRKDYFDVHHNLRAYKTTDFWSPDDADFRFRCEAAQWASSHHVPQPVTLDQTVSSRAPVPCDSPTTTVAPASTVPQTSYMPDGSSPNTLYPNIPKGGNAEALPRYFASALNGTYKENTGTQAGTEEGCLSRAAQEWKWCGSPSNGRVIAIYGTTGAMTFATEGCYFAEYGCHGSDNPGFHRDIYAEKHQNGSTDEEGCLKRAHAQWPYCGSDPTRPYTSIFGPTGHFRTAGAGCWIKLQSCPAHRNLEGFFYDAWGATNLGTDHDKMECFDRAEYFWTRCGSQADAPVTAFYRPAAANHTVP</sequence>
<dbReference type="Proteomes" id="UP001519460">
    <property type="component" value="Unassembled WGS sequence"/>
</dbReference>
<dbReference type="Pfam" id="PF13229">
    <property type="entry name" value="Beta_helix"/>
    <property type="match status" value="2"/>
</dbReference>
<proteinExistence type="predicted"/>
<dbReference type="EMBL" id="JACVVK020000526">
    <property type="protein sequence ID" value="KAK7468006.1"/>
    <property type="molecule type" value="Genomic_DNA"/>
</dbReference>
<evidence type="ECO:0000313" key="4">
    <source>
        <dbReference type="Proteomes" id="UP001519460"/>
    </source>
</evidence>
<dbReference type="InterPro" id="IPR011050">
    <property type="entry name" value="Pectin_lyase_fold/virulence"/>
</dbReference>
<organism evidence="3 4">
    <name type="scientific">Batillaria attramentaria</name>
    <dbReference type="NCBI Taxonomy" id="370345"/>
    <lineage>
        <taxon>Eukaryota</taxon>
        <taxon>Metazoa</taxon>
        <taxon>Spiralia</taxon>
        <taxon>Lophotrochozoa</taxon>
        <taxon>Mollusca</taxon>
        <taxon>Gastropoda</taxon>
        <taxon>Caenogastropoda</taxon>
        <taxon>Sorbeoconcha</taxon>
        <taxon>Cerithioidea</taxon>
        <taxon>Batillariidae</taxon>
        <taxon>Batillaria</taxon>
    </lineage>
</organism>
<feature type="compositionally biased region" description="Low complexity" evidence="1">
    <location>
        <begin position="701"/>
        <end position="713"/>
    </location>
</feature>
<dbReference type="InterPro" id="IPR012334">
    <property type="entry name" value="Pectin_lyas_fold"/>
</dbReference>
<name>A0ABD0JAV0_9CAEN</name>
<feature type="domain" description="Right handed beta helix" evidence="2">
    <location>
        <begin position="336"/>
        <end position="415"/>
    </location>
</feature>
<evidence type="ECO:0000259" key="2">
    <source>
        <dbReference type="Pfam" id="PF13229"/>
    </source>
</evidence>
<dbReference type="PANTHER" id="PTHR36453:SF1">
    <property type="entry name" value="RIGHT HANDED BETA HELIX DOMAIN-CONTAINING PROTEIN"/>
    <property type="match status" value="1"/>
</dbReference>
<protein>
    <recommendedName>
        <fullName evidence="2">Right handed beta helix domain-containing protein</fullName>
    </recommendedName>
</protein>
<dbReference type="Gene3D" id="2.160.20.10">
    <property type="entry name" value="Single-stranded right-handed beta-helix, Pectin lyase-like"/>
    <property type="match status" value="2"/>
</dbReference>
<accession>A0ABD0JAV0</accession>
<dbReference type="InterPro" id="IPR006626">
    <property type="entry name" value="PbH1"/>
</dbReference>
<gene>
    <name evidence="3" type="ORF">BaRGS_00036750</name>
</gene>
<dbReference type="PANTHER" id="PTHR36453">
    <property type="entry name" value="SECRETED PROTEIN-RELATED"/>
    <property type="match status" value="1"/>
</dbReference>
<keyword evidence="4" id="KW-1185">Reference proteome</keyword>
<dbReference type="InterPro" id="IPR039448">
    <property type="entry name" value="Beta_helix"/>
</dbReference>
<feature type="domain" description="Right handed beta helix" evidence="2">
    <location>
        <begin position="431"/>
        <end position="566"/>
    </location>
</feature>
<dbReference type="AlphaFoldDB" id="A0ABD0JAV0"/>
<dbReference type="SUPFAM" id="SSF51126">
    <property type="entry name" value="Pectin lyase-like"/>
    <property type="match status" value="2"/>
</dbReference>
<dbReference type="SMART" id="SM00710">
    <property type="entry name" value="PbH1"/>
    <property type="match status" value="6"/>
</dbReference>
<reference evidence="3 4" key="1">
    <citation type="journal article" date="2023" name="Sci. Data">
        <title>Genome assembly of the Korean intertidal mud-creeper Batillaria attramentaria.</title>
        <authorList>
            <person name="Patra A.K."/>
            <person name="Ho P.T."/>
            <person name="Jun S."/>
            <person name="Lee S.J."/>
            <person name="Kim Y."/>
            <person name="Won Y.J."/>
        </authorList>
    </citation>
    <scope>NUCLEOTIDE SEQUENCE [LARGE SCALE GENOMIC DNA]</scope>
    <source>
        <strain evidence="3">Wonlab-2016</strain>
    </source>
</reference>
<comment type="caution">
    <text evidence="3">The sequence shown here is derived from an EMBL/GenBank/DDBJ whole genome shotgun (WGS) entry which is preliminary data.</text>
</comment>